<dbReference type="HOGENOM" id="CLU_016922_10_0_2"/>
<dbReference type="InterPro" id="IPR015421">
    <property type="entry name" value="PyrdxlP-dep_Trfase_major"/>
</dbReference>
<evidence type="ECO:0000256" key="4">
    <source>
        <dbReference type="ARBA" id="ARBA00022898"/>
    </source>
</evidence>
<organism evidence="7 8">
    <name type="scientific">Vulcanisaeta distributa (strain DSM 14429 / JCM 11212 / NBRC 100878 / IC-017)</name>
    <dbReference type="NCBI Taxonomy" id="572478"/>
    <lineage>
        <taxon>Archaea</taxon>
        <taxon>Thermoproteota</taxon>
        <taxon>Thermoprotei</taxon>
        <taxon>Thermoproteales</taxon>
        <taxon>Thermoproteaceae</taxon>
        <taxon>Vulcanisaeta</taxon>
    </lineage>
</organism>
<evidence type="ECO:0000256" key="5">
    <source>
        <dbReference type="ARBA" id="ARBA00023154"/>
    </source>
</evidence>
<evidence type="ECO:0000313" key="8">
    <source>
        <dbReference type="Proteomes" id="UP000006681"/>
    </source>
</evidence>
<dbReference type="GO" id="GO:0042802">
    <property type="term" value="F:identical protein binding"/>
    <property type="evidence" value="ECO:0007669"/>
    <property type="project" value="TreeGrafter"/>
</dbReference>
<keyword evidence="7" id="KW-0808">Transferase</keyword>
<dbReference type="AlphaFoldDB" id="E1QPT3"/>
<dbReference type="CDD" id="cd00610">
    <property type="entry name" value="OAT_like"/>
    <property type="match status" value="1"/>
</dbReference>
<dbReference type="InterPro" id="IPR005814">
    <property type="entry name" value="Aminotrans_3"/>
</dbReference>
<dbReference type="Pfam" id="PF00202">
    <property type="entry name" value="Aminotran_3"/>
    <property type="match status" value="1"/>
</dbReference>
<dbReference type="RefSeq" id="WP_013337218.1">
    <property type="nucleotide sequence ID" value="NC_014537.1"/>
</dbReference>
<proteinExistence type="inferred from homology"/>
<evidence type="ECO:0000256" key="6">
    <source>
        <dbReference type="RuleBase" id="RU003560"/>
    </source>
</evidence>
<dbReference type="InterPro" id="IPR015424">
    <property type="entry name" value="PyrdxlP-dep_Trfase"/>
</dbReference>
<dbReference type="Gene3D" id="3.90.1150.10">
    <property type="entry name" value="Aspartate Aminotransferase, domain 1"/>
    <property type="match status" value="1"/>
</dbReference>
<keyword evidence="7" id="KW-0032">Aminotransferase</keyword>
<name>E1QPT3_VULDI</name>
<dbReference type="PANTHER" id="PTHR11986">
    <property type="entry name" value="AMINOTRANSFERASE CLASS III"/>
    <property type="match status" value="1"/>
</dbReference>
<comment type="cofactor">
    <cofactor evidence="1">
        <name>pyridoxal 5'-phosphate</name>
        <dbReference type="ChEBI" id="CHEBI:597326"/>
    </cofactor>
</comment>
<keyword evidence="3" id="KW-0028">Amino-acid biosynthesis</keyword>
<gene>
    <name evidence="7" type="ordered locus">Vdis_2124</name>
</gene>
<protein>
    <submittedName>
        <fullName evidence="7">Aminotransferase class-III</fullName>
    </submittedName>
</protein>
<accession>E1QPT3</accession>
<dbReference type="PIRSF" id="PIRSF000521">
    <property type="entry name" value="Transaminase_4ab_Lys_Orn"/>
    <property type="match status" value="1"/>
</dbReference>
<dbReference type="EMBL" id="CP002100">
    <property type="protein sequence ID" value="ADN51493.1"/>
    <property type="molecule type" value="Genomic_DNA"/>
</dbReference>
<dbReference type="OrthoDB" id="6534at2157"/>
<evidence type="ECO:0000256" key="1">
    <source>
        <dbReference type="ARBA" id="ARBA00001933"/>
    </source>
</evidence>
<dbReference type="GeneID" id="9753076"/>
<dbReference type="GO" id="GO:0030170">
    <property type="term" value="F:pyridoxal phosphate binding"/>
    <property type="evidence" value="ECO:0007669"/>
    <property type="project" value="InterPro"/>
</dbReference>
<dbReference type="SUPFAM" id="SSF53383">
    <property type="entry name" value="PLP-dependent transferases"/>
    <property type="match status" value="1"/>
</dbReference>
<dbReference type="Gene3D" id="3.40.640.10">
    <property type="entry name" value="Type I PLP-dependent aspartate aminotransferase-like (Major domain)"/>
    <property type="match status" value="1"/>
</dbReference>
<reference evidence="7 8" key="1">
    <citation type="journal article" date="2010" name="Stand. Genomic Sci.">
        <title>Complete genome sequence of Vulcanisaeta distributa type strain (IC-017).</title>
        <authorList>
            <person name="Mavromatis K."/>
            <person name="Sikorski J."/>
            <person name="Pabst E."/>
            <person name="Teshima H."/>
            <person name="Lapidus A."/>
            <person name="Lucas S."/>
            <person name="Nolan M."/>
            <person name="Glavina Del Rio T."/>
            <person name="Cheng J.F."/>
            <person name="Bruce D."/>
            <person name="Goodwin L."/>
            <person name="Pitluck S."/>
            <person name="Liolios K."/>
            <person name="Ivanova N."/>
            <person name="Mikhailova N."/>
            <person name="Pati A."/>
            <person name="Chen A."/>
            <person name="Palaniappan K."/>
            <person name="Land M."/>
            <person name="Hauser L."/>
            <person name="Chang Y.J."/>
            <person name="Jeffries C.D."/>
            <person name="Rohde M."/>
            <person name="Spring S."/>
            <person name="Goker M."/>
            <person name="Wirth R."/>
            <person name="Woyke T."/>
            <person name="Bristow J."/>
            <person name="Eisen J.A."/>
            <person name="Markowitz V."/>
            <person name="Hugenholtz P."/>
            <person name="Klenk H.P."/>
            <person name="Kyrpides N.C."/>
        </authorList>
    </citation>
    <scope>NUCLEOTIDE SEQUENCE [LARGE SCALE GENOMIC DNA]</scope>
    <source>
        <strain evidence="8">DSM 14429 / JCM 11212 / NBRC 100878 / IC-017</strain>
    </source>
</reference>
<reference evidence="8" key="2">
    <citation type="journal article" date="2010" name="Stand. Genomic Sci.">
        <title>Complete genome sequence of Vulcanisaeta distributa type strain (IC-017T).</title>
        <authorList>
            <person name="Mavromatis K."/>
            <person name="Sikorski J."/>
            <person name="Pabst E."/>
            <person name="Teshima H."/>
            <person name="Lapidus A."/>
            <person name="Lucas S."/>
            <person name="Nolan M."/>
            <person name="Glavina Del Rio T."/>
            <person name="Cheng J."/>
            <person name="Bruce D."/>
            <person name="Goodwin L."/>
            <person name="Pitluck S."/>
            <person name="Liolios K."/>
            <person name="Ivanova N."/>
            <person name="Mikhailova N."/>
            <person name="Pati A."/>
            <person name="Chen A."/>
            <person name="Palaniappan K."/>
            <person name="Land M."/>
            <person name="Hauser L."/>
            <person name="Chang Y."/>
            <person name="Jeffries C."/>
            <person name="Rohde M."/>
            <person name="Spring S."/>
            <person name="Goker M."/>
            <person name="Wirth R."/>
            <person name="Woyke T."/>
            <person name="Bristow J."/>
            <person name="Eisen J."/>
            <person name="Markowitz V."/>
            <person name="Hugenholtz P."/>
            <person name="Klenk H."/>
            <person name="Kyrpides N."/>
        </authorList>
    </citation>
    <scope>NUCLEOTIDE SEQUENCE [LARGE SCALE GENOMIC DNA]</scope>
    <source>
        <strain evidence="8">DSM 14429 / JCM 11212 / NBRC 100878 / IC-017</strain>
    </source>
</reference>
<keyword evidence="8" id="KW-1185">Reference proteome</keyword>
<dbReference type="PANTHER" id="PTHR11986:SF58">
    <property type="entry name" value="LEUCINE_METHIONINE RACEMASE"/>
    <property type="match status" value="1"/>
</dbReference>
<evidence type="ECO:0000313" key="7">
    <source>
        <dbReference type="EMBL" id="ADN51493.1"/>
    </source>
</evidence>
<dbReference type="eggNOG" id="arCOG00915">
    <property type="taxonomic scope" value="Archaea"/>
</dbReference>
<dbReference type="InterPro" id="IPR050103">
    <property type="entry name" value="Class-III_PLP-dep_AT"/>
</dbReference>
<dbReference type="InterPro" id="IPR015422">
    <property type="entry name" value="PyrdxlP-dep_Trfase_small"/>
</dbReference>
<dbReference type="STRING" id="572478.Vdis_2124"/>
<dbReference type="InterPro" id="IPR049704">
    <property type="entry name" value="Aminotrans_3_PPA_site"/>
</dbReference>
<dbReference type="GO" id="GO:0008483">
    <property type="term" value="F:transaminase activity"/>
    <property type="evidence" value="ECO:0007669"/>
    <property type="project" value="UniProtKB-KW"/>
</dbReference>
<dbReference type="PROSITE" id="PS00600">
    <property type="entry name" value="AA_TRANSFER_CLASS_3"/>
    <property type="match status" value="1"/>
</dbReference>
<evidence type="ECO:0000256" key="3">
    <source>
        <dbReference type="ARBA" id="ARBA00022605"/>
    </source>
</evidence>
<keyword evidence="4 6" id="KW-0663">Pyridoxal phosphate</keyword>
<dbReference type="GO" id="GO:0009085">
    <property type="term" value="P:lysine biosynthetic process"/>
    <property type="evidence" value="ECO:0007669"/>
    <property type="project" value="UniProtKB-KW"/>
</dbReference>
<sequence>MAIEEELEGLSFPEAPKIVVKPPGPKSLELLNAQRELETKSLIYPKAFRFAIDAAKGATIRDVDGNYYIDWVAGIAVLNVGHNNPYVKQAVMEQLDRYWHWMSEIPSEARIRFLRNLHSILPGDLKGKAKVMTTVTGADACEAAVALARWVTKKPIIMAFEGAYHGVHQGIVMATAKTELQQYAGVPLVNVVRVPYPYPYRCPLPAKDAEDCGNAVLNYIDHLLSDPYTGIGEVGAIIVEPIQGEGGYIVPPRNFLRGLREIADKHGILLIVDEVQTGVGRTGKWWAVEHFGVTPDIMCISKAIGGGIPTSVVAYRAEYDEKLPDEAFHFGTYRANPLALAAGAAVIEYIQSRNLLDRTLQLGDYARRAFEDVAERYSIIGDVRGLGFMIGIELVRSKDTKEPGANLASEVRRRMFERGVLMHTCGHFGNVMRFMAPLVLTRRHLDEGIRIFEEVVRELSREVR</sequence>
<comment type="similarity">
    <text evidence="2 6">Belongs to the class-III pyridoxal-phosphate-dependent aminotransferase family.</text>
</comment>
<keyword evidence="5" id="KW-0457">Lysine biosynthesis</keyword>
<evidence type="ECO:0000256" key="2">
    <source>
        <dbReference type="ARBA" id="ARBA00008954"/>
    </source>
</evidence>
<dbReference type="FunFam" id="3.40.640.10:FF:000004">
    <property type="entry name" value="Acetylornithine aminotransferase"/>
    <property type="match status" value="1"/>
</dbReference>
<dbReference type="KEGG" id="vdi:Vdis_2124"/>
<dbReference type="Proteomes" id="UP000006681">
    <property type="component" value="Chromosome"/>
</dbReference>